<dbReference type="Proteomes" id="UP000826656">
    <property type="component" value="Unassembled WGS sequence"/>
</dbReference>
<keyword evidence="3" id="KW-1185">Reference proteome</keyword>
<reference evidence="2 3" key="1">
    <citation type="journal article" date="2021" name="bioRxiv">
        <title>Chromosome-scale and haplotype-resolved genome assembly of a tetraploid potato cultivar.</title>
        <authorList>
            <person name="Sun H."/>
            <person name="Jiao W.-B."/>
            <person name="Krause K."/>
            <person name="Campoy J.A."/>
            <person name="Goel M."/>
            <person name="Folz-Donahue K."/>
            <person name="Kukat C."/>
            <person name="Huettel B."/>
            <person name="Schneeberger K."/>
        </authorList>
    </citation>
    <scope>NUCLEOTIDE SEQUENCE [LARGE SCALE GENOMIC DNA]</scope>
    <source>
        <strain evidence="2">SolTubOtavaFocal</strain>
        <tissue evidence="2">Leaves</tissue>
    </source>
</reference>
<dbReference type="Pfam" id="PF13456">
    <property type="entry name" value="RVT_3"/>
    <property type="match status" value="1"/>
</dbReference>
<dbReference type="InterPro" id="IPR044730">
    <property type="entry name" value="RNase_H-like_dom_plant"/>
</dbReference>
<dbReference type="SUPFAM" id="SSF53098">
    <property type="entry name" value="Ribonuclease H-like"/>
    <property type="match status" value="1"/>
</dbReference>
<accession>A0ABQ7VT98</accession>
<sequence>MEIQLEDTIHTTVKWSRPSYHSMKLNTDGSCIGESSGGGGVVRDSNGNCIMAFIFPLGNGTSNTAEAKAFLFGLKWCIANGHIFTTIETDSLLLLNSILNLWSIPWRMREMVDEIRELILRHNIQINHCYREANRVADKLASYSHLTNTTIVITDTSCLPAHVKGLLNLDKWQFPSFRIKKRKPSLIYYDPP</sequence>
<proteinExistence type="predicted"/>
<name>A0ABQ7VT98_SOLTU</name>
<feature type="domain" description="RNase H type-1" evidence="1">
    <location>
        <begin position="26"/>
        <end position="143"/>
    </location>
</feature>
<dbReference type="PANTHER" id="PTHR47723">
    <property type="entry name" value="OS05G0353850 PROTEIN"/>
    <property type="match status" value="1"/>
</dbReference>
<dbReference type="InterPro" id="IPR002156">
    <property type="entry name" value="RNaseH_domain"/>
</dbReference>
<organism evidence="2 3">
    <name type="scientific">Solanum tuberosum</name>
    <name type="common">Potato</name>
    <dbReference type="NCBI Taxonomy" id="4113"/>
    <lineage>
        <taxon>Eukaryota</taxon>
        <taxon>Viridiplantae</taxon>
        <taxon>Streptophyta</taxon>
        <taxon>Embryophyta</taxon>
        <taxon>Tracheophyta</taxon>
        <taxon>Spermatophyta</taxon>
        <taxon>Magnoliopsida</taxon>
        <taxon>eudicotyledons</taxon>
        <taxon>Gunneridae</taxon>
        <taxon>Pentapetalae</taxon>
        <taxon>asterids</taxon>
        <taxon>lamiids</taxon>
        <taxon>Solanales</taxon>
        <taxon>Solanaceae</taxon>
        <taxon>Solanoideae</taxon>
        <taxon>Solaneae</taxon>
        <taxon>Solanum</taxon>
    </lineage>
</organism>
<dbReference type="Gene3D" id="3.30.420.10">
    <property type="entry name" value="Ribonuclease H-like superfamily/Ribonuclease H"/>
    <property type="match status" value="1"/>
</dbReference>
<protein>
    <recommendedName>
        <fullName evidence="1">RNase H type-1 domain-containing protein</fullName>
    </recommendedName>
</protein>
<dbReference type="PANTHER" id="PTHR47723:SF14">
    <property type="entry name" value="RNASE H TYPE-1 DOMAIN-CONTAINING PROTEIN"/>
    <property type="match status" value="1"/>
</dbReference>
<dbReference type="CDD" id="cd06222">
    <property type="entry name" value="RNase_H_like"/>
    <property type="match status" value="1"/>
</dbReference>
<dbReference type="EMBL" id="JAIVGD010000011">
    <property type="protein sequence ID" value="KAH0771730.1"/>
    <property type="molecule type" value="Genomic_DNA"/>
</dbReference>
<evidence type="ECO:0000313" key="3">
    <source>
        <dbReference type="Proteomes" id="UP000826656"/>
    </source>
</evidence>
<evidence type="ECO:0000259" key="1">
    <source>
        <dbReference type="Pfam" id="PF13456"/>
    </source>
</evidence>
<dbReference type="InterPro" id="IPR012337">
    <property type="entry name" value="RNaseH-like_sf"/>
</dbReference>
<dbReference type="InterPro" id="IPR053151">
    <property type="entry name" value="RNase_H-like"/>
</dbReference>
<comment type="caution">
    <text evidence="2">The sequence shown here is derived from an EMBL/GenBank/DDBJ whole genome shotgun (WGS) entry which is preliminary data.</text>
</comment>
<dbReference type="InterPro" id="IPR036397">
    <property type="entry name" value="RNaseH_sf"/>
</dbReference>
<gene>
    <name evidence="2" type="ORF">KY290_015711</name>
</gene>
<evidence type="ECO:0000313" key="2">
    <source>
        <dbReference type="EMBL" id="KAH0771730.1"/>
    </source>
</evidence>